<dbReference type="Pfam" id="PF00528">
    <property type="entry name" value="BPD_transp_1"/>
    <property type="match status" value="1"/>
</dbReference>
<keyword evidence="6" id="KW-0029">Amino-acid transport</keyword>
<protein>
    <submittedName>
        <fullName evidence="11">Putative glutamine ABC transporter permease protein GlnM</fullName>
    </submittedName>
</protein>
<dbReference type="GO" id="GO:0006865">
    <property type="term" value="P:amino acid transport"/>
    <property type="evidence" value="ECO:0007669"/>
    <property type="project" value="UniProtKB-KW"/>
</dbReference>
<feature type="transmembrane region" description="Helical" evidence="9">
    <location>
        <begin position="131"/>
        <end position="151"/>
    </location>
</feature>
<feature type="domain" description="ABC transmembrane type-1" evidence="10">
    <location>
        <begin position="95"/>
        <end position="385"/>
    </location>
</feature>
<dbReference type="NCBIfam" id="TIGR01726">
    <property type="entry name" value="HEQRo_perm_3TM"/>
    <property type="match status" value="1"/>
</dbReference>
<keyword evidence="7 9" id="KW-1133">Transmembrane helix</keyword>
<dbReference type="InterPro" id="IPR000515">
    <property type="entry name" value="MetI-like"/>
</dbReference>
<evidence type="ECO:0000256" key="7">
    <source>
        <dbReference type="ARBA" id="ARBA00022989"/>
    </source>
</evidence>
<evidence type="ECO:0000256" key="8">
    <source>
        <dbReference type="ARBA" id="ARBA00023136"/>
    </source>
</evidence>
<dbReference type="CDD" id="cd06261">
    <property type="entry name" value="TM_PBP2"/>
    <property type="match status" value="2"/>
</dbReference>
<feature type="transmembrane region" description="Helical" evidence="9">
    <location>
        <begin position="189"/>
        <end position="211"/>
    </location>
</feature>
<dbReference type="GO" id="GO:0043190">
    <property type="term" value="C:ATP-binding cassette (ABC) transporter complex"/>
    <property type="evidence" value="ECO:0007669"/>
    <property type="project" value="InterPro"/>
</dbReference>
<name>A0A2C9D586_9HYPH</name>
<evidence type="ECO:0000313" key="12">
    <source>
        <dbReference type="Proteomes" id="UP000223606"/>
    </source>
</evidence>
<organism evidence="11 12">
    <name type="scientific">Hartmannibacter diazotrophicus</name>
    <dbReference type="NCBI Taxonomy" id="1482074"/>
    <lineage>
        <taxon>Bacteria</taxon>
        <taxon>Pseudomonadati</taxon>
        <taxon>Pseudomonadota</taxon>
        <taxon>Alphaproteobacteria</taxon>
        <taxon>Hyphomicrobiales</taxon>
        <taxon>Pleomorphomonadaceae</taxon>
        <taxon>Hartmannibacter</taxon>
    </lineage>
</organism>
<feature type="transmembrane region" description="Helical" evidence="9">
    <location>
        <begin position="343"/>
        <end position="361"/>
    </location>
</feature>
<accession>A0A2C9D586</accession>
<feature type="transmembrane region" description="Helical" evidence="9">
    <location>
        <begin position="269"/>
        <end position="288"/>
    </location>
</feature>
<proteinExistence type="inferred from homology"/>
<evidence type="ECO:0000256" key="5">
    <source>
        <dbReference type="ARBA" id="ARBA00022692"/>
    </source>
</evidence>
<dbReference type="PANTHER" id="PTHR30614:SF37">
    <property type="entry name" value="AMINO-ACID ABC TRANSPORTER PERMEASE PROTEIN YHDX-RELATED"/>
    <property type="match status" value="1"/>
</dbReference>
<dbReference type="Proteomes" id="UP000223606">
    <property type="component" value="Chromosome 1"/>
</dbReference>
<dbReference type="AlphaFoldDB" id="A0A2C9D586"/>
<keyword evidence="5 9" id="KW-0812">Transmembrane</keyword>
<feature type="transmembrane region" description="Helical" evidence="9">
    <location>
        <begin position="223"/>
        <end position="249"/>
    </location>
</feature>
<comment type="subcellular location">
    <subcellularLocation>
        <location evidence="1">Cell inner membrane</location>
        <topology evidence="1">Multi-pass membrane protein</topology>
    </subcellularLocation>
    <subcellularLocation>
        <location evidence="9">Cell membrane</location>
        <topology evidence="9">Multi-pass membrane protein</topology>
    </subcellularLocation>
</comment>
<evidence type="ECO:0000256" key="9">
    <source>
        <dbReference type="RuleBase" id="RU363032"/>
    </source>
</evidence>
<keyword evidence="8 9" id="KW-0472">Membrane</keyword>
<keyword evidence="4" id="KW-1003">Cell membrane</keyword>
<evidence type="ECO:0000259" key="10">
    <source>
        <dbReference type="PROSITE" id="PS50928"/>
    </source>
</evidence>
<keyword evidence="12" id="KW-1185">Reference proteome</keyword>
<gene>
    <name evidence="11" type="primary">glnM_1</name>
    <name evidence="11" type="ORF">HDIA_1798</name>
</gene>
<feature type="transmembrane region" description="Helical" evidence="9">
    <location>
        <begin position="367"/>
        <end position="392"/>
    </location>
</feature>
<dbReference type="InterPro" id="IPR010065">
    <property type="entry name" value="AA_ABC_transptr_permease_3TM"/>
</dbReference>
<reference evidence="12" key="1">
    <citation type="submission" date="2017-09" db="EMBL/GenBank/DDBJ databases">
        <title>Genome sequence of Nannocystis excedens DSM 71.</title>
        <authorList>
            <person name="Blom J."/>
        </authorList>
    </citation>
    <scope>NUCLEOTIDE SEQUENCE [LARGE SCALE GENOMIC DNA]</scope>
    <source>
        <strain evidence="12">type strain: E19</strain>
    </source>
</reference>
<dbReference type="GO" id="GO:0022857">
    <property type="term" value="F:transmembrane transporter activity"/>
    <property type="evidence" value="ECO:0007669"/>
    <property type="project" value="InterPro"/>
</dbReference>
<evidence type="ECO:0000256" key="1">
    <source>
        <dbReference type="ARBA" id="ARBA00004429"/>
    </source>
</evidence>
<dbReference type="EMBL" id="LT960614">
    <property type="protein sequence ID" value="SON55339.1"/>
    <property type="molecule type" value="Genomic_DNA"/>
</dbReference>
<sequence>MAVQDDAGQTRSRGAALPAFVYDPVIRGYIFQALMAILIVWGAYDIISNTIANLQRANIASGFGFLENRAGFEVSQSLIDYSSDSSYGDAYLVGLLNTLLIAVLGIFFATIVGFVMGIARLSPNWLLRKVATVYVEIFRNVPVLLQLLFWYKAVLALLPSPKQGIEFSWLGANLSNRGLIVPRFVPEEGFSVVTIAFVIAIVATFLVARWAKARQMATGQPFHTFWVGLAIIIGLPLLAFLVMGLPMSIETPVLKGFNFQGGIALKPEFLALLLGLTIYTSTYIAEIVRAGIRAVSWGQSEAAFALGLRPGLTTRLVIIPQAMRVIIPPLTSQYLNLTKNSSLAVAIGYPDLVSVFSGTVLNQTGQAVEVIIITMATYLVFSLATATFMNWFNSRMRLVER</sequence>
<dbReference type="SUPFAM" id="SSF161098">
    <property type="entry name" value="MetI-like"/>
    <property type="match status" value="2"/>
</dbReference>
<dbReference type="PANTHER" id="PTHR30614">
    <property type="entry name" value="MEMBRANE COMPONENT OF AMINO ACID ABC TRANSPORTER"/>
    <property type="match status" value="1"/>
</dbReference>
<comment type="similarity">
    <text evidence="2">Belongs to the binding-protein-dependent transport system permease family. HisMQ subfamily.</text>
</comment>
<dbReference type="Gene3D" id="1.10.3720.10">
    <property type="entry name" value="MetI-like"/>
    <property type="match status" value="2"/>
</dbReference>
<dbReference type="InterPro" id="IPR035906">
    <property type="entry name" value="MetI-like_sf"/>
</dbReference>
<feature type="transmembrane region" description="Helical" evidence="9">
    <location>
        <begin position="90"/>
        <end position="119"/>
    </location>
</feature>
<dbReference type="RefSeq" id="WP_099555859.1">
    <property type="nucleotide sequence ID" value="NZ_LT960614.1"/>
</dbReference>
<dbReference type="InterPro" id="IPR043429">
    <property type="entry name" value="ArtM/GltK/GlnP/TcyL/YhdX-like"/>
</dbReference>
<evidence type="ECO:0000256" key="4">
    <source>
        <dbReference type="ARBA" id="ARBA00022475"/>
    </source>
</evidence>
<dbReference type="KEGG" id="hdi:HDIA_1798"/>
<dbReference type="PROSITE" id="PS50928">
    <property type="entry name" value="ABC_TM1"/>
    <property type="match status" value="1"/>
</dbReference>
<feature type="transmembrane region" description="Helical" evidence="9">
    <location>
        <begin position="20"/>
        <end position="44"/>
    </location>
</feature>
<keyword evidence="3 9" id="KW-0813">Transport</keyword>
<evidence type="ECO:0000256" key="3">
    <source>
        <dbReference type="ARBA" id="ARBA00022448"/>
    </source>
</evidence>
<dbReference type="OrthoDB" id="9808531at2"/>
<evidence type="ECO:0000256" key="2">
    <source>
        <dbReference type="ARBA" id="ARBA00010072"/>
    </source>
</evidence>
<evidence type="ECO:0000313" key="11">
    <source>
        <dbReference type="EMBL" id="SON55339.1"/>
    </source>
</evidence>
<evidence type="ECO:0000256" key="6">
    <source>
        <dbReference type="ARBA" id="ARBA00022970"/>
    </source>
</evidence>